<dbReference type="EMBL" id="BK015763">
    <property type="protein sequence ID" value="DAE23963.1"/>
    <property type="molecule type" value="Genomic_DNA"/>
</dbReference>
<name>A0A8S5QYN3_9CAUD</name>
<keyword evidence="1" id="KW-0812">Transmembrane</keyword>
<protein>
    <submittedName>
        <fullName evidence="2">Uncharacterized protein</fullName>
    </submittedName>
</protein>
<organism evidence="2">
    <name type="scientific">Siphoviridae sp. cttWj13</name>
    <dbReference type="NCBI Taxonomy" id="2826494"/>
    <lineage>
        <taxon>Viruses</taxon>
        <taxon>Duplodnaviria</taxon>
        <taxon>Heunggongvirae</taxon>
        <taxon>Uroviricota</taxon>
        <taxon>Caudoviricetes</taxon>
    </lineage>
</organism>
<evidence type="ECO:0000313" key="2">
    <source>
        <dbReference type="EMBL" id="DAE23963.1"/>
    </source>
</evidence>
<proteinExistence type="predicted"/>
<keyword evidence="1" id="KW-0472">Membrane</keyword>
<sequence length="122" mass="14158">MRVISASKDWCGKLCYNGCNRKAAAFLIGVERVEEYVFWAVTGAVGLLISALTFFVKRGMDKKDTRDKEQDKRITEVEDKLNNTINQMPFLYTLREDFIRSSAQQTQKLDQIITLLMKREEK</sequence>
<feature type="transmembrane region" description="Helical" evidence="1">
    <location>
        <begin position="36"/>
        <end position="56"/>
    </location>
</feature>
<keyword evidence="1" id="KW-1133">Transmembrane helix</keyword>
<accession>A0A8S5QYN3</accession>
<evidence type="ECO:0000256" key="1">
    <source>
        <dbReference type="SAM" id="Phobius"/>
    </source>
</evidence>
<reference evidence="2" key="1">
    <citation type="journal article" date="2021" name="Proc. Natl. Acad. Sci. U.S.A.">
        <title>A Catalog of Tens of Thousands of Viruses from Human Metagenomes Reveals Hidden Associations with Chronic Diseases.</title>
        <authorList>
            <person name="Tisza M.J."/>
            <person name="Buck C.B."/>
        </authorList>
    </citation>
    <scope>NUCLEOTIDE SEQUENCE</scope>
    <source>
        <strain evidence="2">CttWj13</strain>
    </source>
</reference>